<evidence type="ECO:0000256" key="1">
    <source>
        <dbReference type="SAM" id="MobiDB-lite"/>
    </source>
</evidence>
<comment type="caution">
    <text evidence="2">The sequence shown here is derived from an EMBL/GenBank/DDBJ whole genome shotgun (WGS) entry which is preliminary data.</text>
</comment>
<gene>
    <name evidence="2" type="ORF">RRG08_004705</name>
</gene>
<organism evidence="2 3">
    <name type="scientific">Elysia crispata</name>
    <name type="common">lettuce slug</name>
    <dbReference type="NCBI Taxonomy" id="231223"/>
    <lineage>
        <taxon>Eukaryota</taxon>
        <taxon>Metazoa</taxon>
        <taxon>Spiralia</taxon>
        <taxon>Lophotrochozoa</taxon>
        <taxon>Mollusca</taxon>
        <taxon>Gastropoda</taxon>
        <taxon>Heterobranchia</taxon>
        <taxon>Euthyneura</taxon>
        <taxon>Panpulmonata</taxon>
        <taxon>Sacoglossa</taxon>
        <taxon>Placobranchoidea</taxon>
        <taxon>Plakobranchidae</taxon>
        <taxon>Elysia</taxon>
    </lineage>
</organism>
<keyword evidence="3" id="KW-1185">Reference proteome</keyword>
<name>A0AAE1DD59_9GAST</name>
<evidence type="ECO:0000313" key="2">
    <source>
        <dbReference type="EMBL" id="KAK3766156.1"/>
    </source>
</evidence>
<dbReference type="Proteomes" id="UP001283361">
    <property type="component" value="Unassembled WGS sequence"/>
</dbReference>
<sequence length="125" mass="14269">MKTSRGERLESWQSKCPLDRAQVLPQQIPECCGTEEDRLGRAEGSTLGSRSLKRPTYPQSPPQFIARITLWKWPTFGSFDCCDSSNREVSQDTWIEHQDQQEGLYLDAARQFRCFSSSAQVSMCS</sequence>
<reference evidence="2" key="1">
    <citation type="journal article" date="2023" name="G3 (Bethesda)">
        <title>A reference genome for the long-term kleptoplast-retaining sea slug Elysia crispata morphotype clarki.</title>
        <authorList>
            <person name="Eastman K.E."/>
            <person name="Pendleton A.L."/>
            <person name="Shaikh M.A."/>
            <person name="Suttiyut T."/>
            <person name="Ogas R."/>
            <person name="Tomko P."/>
            <person name="Gavelis G."/>
            <person name="Widhalm J.R."/>
            <person name="Wisecaver J.H."/>
        </authorList>
    </citation>
    <scope>NUCLEOTIDE SEQUENCE</scope>
    <source>
        <strain evidence="2">ECLA1</strain>
    </source>
</reference>
<protein>
    <submittedName>
        <fullName evidence="2">Uncharacterized protein</fullName>
    </submittedName>
</protein>
<feature type="region of interest" description="Disordered" evidence="1">
    <location>
        <begin position="35"/>
        <end position="58"/>
    </location>
</feature>
<proteinExistence type="predicted"/>
<dbReference type="EMBL" id="JAWDGP010004251">
    <property type="protein sequence ID" value="KAK3766156.1"/>
    <property type="molecule type" value="Genomic_DNA"/>
</dbReference>
<evidence type="ECO:0000313" key="3">
    <source>
        <dbReference type="Proteomes" id="UP001283361"/>
    </source>
</evidence>
<dbReference type="AlphaFoldDB" id="A0AAE1DD59"/>
<accession>A0AAE1DD59</accession>